<evidence type="ECO:0000256" key="2">
    <source>
        <dbReference type="ARBA" id="ARBA00004123"/>
    </source>
</evidence>
<evidence type="ECO:0000256" key="13">
    <source>
        <dbReference type="SAM" id="Coils"/>
    </source>
</evidence>
<feature type="compositionally biased region" description="Low complexity" evidence="14">
    <location>
        <begin position="286"/>
        <end position="300"/>
    </location>
</feature>
<feature type="coiled-coil region" evidence="13">
    <location>
        <begin position="40"/>
        <end position="67"/>
    </location>
</feature>
<dbReference type="FunFam" id="3.30.160.60:FF:000065">
    <property type="entry name" value="B-cell CLL/lymphoma 6, member B"/>
    <property type="match status" value="1"/>
</dbReference>
<feature type="domain" description="C2H2-type" evidence="15">
    <location>
        <begin position="408"/>
        <end position="431"/>
    </location>
</feature>
<dbReference type="FunFam" id="3.30.160.60:FF:001174">
    <property type="entry name" value="zinc finger protein 527 isoform X1"/>
    <property type="match status" value="1"/>
</dbReference>
<evidence type="ECO:0000313" key="17">
    <source>
        <dbReference type="EMBL" id="SBP47761.1"/>
    </source>
</evidence>
<accession>A0A1A7ZZR9</accession>
<dbReference type="Pfam" id="PF00096">
    <property type="entry name" value="zf-C2H2"/>
    <property type="match status" value="3"/>
</dbReference>
<dbReference type="FunFam" id="3.30.160.60:FF:000363">
    <property type="entry name" value="Zinc finger protein 239"/>
    <property type="match status" value="1"/>
</dbReference>
<evidence type="ECO:0000256" key="1">
    <source>
        <dbReference type="ARBA" id="ARBA00003767"/>
    </source>
</evidence>
<dbReference type="GO" id="GO:0005634">
    <property type="term" value="C:nucleus"/>
    <property type="evidence" value="ECO:0007669"/>
    <property type="project" value="UniProtKB-SubCell"/>
</dbReference>
<dbReference type="PROSITE" id="PS00028">
    <property type="entry name" value="ZINC_FINGER_C2H2_1"/>
    <property type="match status" value="3"/>
</dbReference>
<sequence>METSSFQSQLLSVVEVLAQAAVAEINRRVDDSCAVLRLELSQSRRDIELLKSKCEVMEAELRRSRRARRVCNISADETFSSSAEVLTNQRSDWDRQVESPNTHQQCSDSKLNIEAENVLIKQECAGDAWRSDAQDTQISETEQLPCFSATEPTQTESLLESYRSPGNSADDYSNTLPEQQLSRNLNEAEFFVKHETEEEPRENAAPLSSGGTSVTEEADARLWPIRDDPSTSYALFGSQDRSQDDTIPKIHVEEKFHSGHLNLMKAKRRVRSFGCRRPQTDQRLGSLSQSNSSSIPQQSQDPCRDETLHEENPNYMVATNSTITAFWQSCSSFNPARRMRMPQRSGLGEKRFTCSYCDKTFTRFGQLKEHMRSHTGEKPFSCKQCGRSFTKQCNLIRHAVVHSREKPHECSLCGKCFTQRSSLTSHQKTAH</sequence>
<dbReference type="PROSITE" id="PS50157">
    <property type="entry name" value="ZINC_FINGER_C2H2_2"/>
    <property type="match status" value="3"/>
</dbReference>
<evidence type="ECO:0000259" key="15">
    <source>
        <dbReference type="PROSITE" id="PS50157"/>
    </source>
</evidence>
<feature type="region of interest" description="Disordered" evidence="14">
    <location>
        <begin position="274"/>
        <end position="307"/>
    </location>
</feature>
<dbReference type="SUPFAM" id="SSF57667">
    <property type="entry name" value="beta-beta-alpha zinc fingers"/>
    <property type="match status" value="2"/>
</dbReference>
<keyword evidence="11" id="KW-0539">Nucleus</keyword>
<evidence type="ECO:0000256" key="8">
    <source>
        <dbReference type="ARBA" id="ARBA00023015"/>
    </source>
</evidence>
<gene>
    <name evidence="17" type="primary">CU984580.1</name>
    <name evidence="18" type="synonym">si:ch211-155e24.3</name>
    <name evidence="16" type="ORF">G4P62_008761</name>
</gene>
<dbReference type="AlphaFoldDB" id="A0A1A7ZZR9"/>
<dbReference type="Proteomes" id="UP000822369">
    <property type="component" value="Chromosome 5"/>
</dbReference>
<dbReference type="Proteomes" id="UP000694548">
    <property type="component" value="Chromosome sgr09"/>
</dbReference>
<reference evidence="18" key="5">
    <citation type="submission" date="2025-05" db="UniProtKB">
        <authorList>
            <consortium name="Ensembl"/>
        </authorList>
    </citation>
    <scope>IDENTIFICATION</scope>
</reference>
<dbReference type="OMA" id="KRKCVLM"/>
<dbReference type="GO" id="GO:0000978">
    <property type="term" value="F:RNA polymerase II cis-regulatory region sequence-specific DNA binding"/>
    <property type="evidence" value="ECO:0007669"/>
    <property type="project" value="TreeGrafter"/>
</dbReference>
<evidence type="ECO:0000256" key="9">
    <source>
        <dbReference type="ARBA" id="ARBA00023125"/>
    </source>
</evidence>
<evidence type="ECO:0000256" key="7">
    <source>
        <dbReference type="ARBA" id="ARBA00022833"/>
    </source>
</evidence>
<keyword evidence="6 12" id="KW-0863">Zinc-finger</keyword>
<dbReference type="RefSeq" id="XP_015811595.1">
    <property type="nucleotide sequence ID" value="XM_015956109.1"/>
</dbReference>
<dbReference type="GO" id="GO:0045944">
    <property type="term" value="P:positive regulation of transcription by RNA polymerase II"/>
    <property type="evidence" value="ECO:0007669"/>
    <property type="project" value="UniProtKB-ARBA"/>
</dbReference>
<evidence type="ECO:0000256" key="4">
    <source>
        <dbReference type="ARBA" id="ARBA00022723"/>
    </source>
</evidence>
<proteinExistence type="inferred from homology"/>
<name>A0A1A7ZZR9_NOTFU</name>
<dbReference type="OrthoDB" id="3437960at2759"/>
<keyword evidence="19" id="KW-1185">Reference proteome</keyword>
<feature type="domain" description="C2H2-type" evidence="15">
    <location>
        <begin position="352"/>
        <end position="379"/>
    </location>
</feature>
<comment type="function">
    <text evidence="1">May be involved in transcriptional regulation.</text>
</comment>
<keyword evidence="7" id="KW-0862">Zinc</keyword>
<keyword evidence="9" id="KW-0238">DNA-binding</keyword>
<dbReference type="GO" id="GO:0008270">
    <property type="term" value="F:zinc ion binding"/>
    <property type="evidence" value="ECO:0007669"/>
    <property type="project" value="UniProtKB-KW"/>
</dbReference>
<evidence type="ECO:0000256" key="11">
    <source>
        <dbReference type="ARBA" id="ARBA00023242"/>
    </source>
</evidence>
<evidence type="ECO:0000313" key="19">
    <source>
        <dbReference type="Proteomes" id="UP000694548"/>
    </source>
</evidence>
<evidence type="ECO:0000256" key="12">
    <source>
        <dbReference type="PROSITE-ProRule" id="PRU00042"/>
    </source>
</evidence>
<dbReference type="KEGG" id="nfu:107383477"/>
<dbReference type="GO" id="GO:0000981">
    <property type="term" value="F:DNA-binding transcription factor activity, RNA polymerase II-specific"/>
    <property type="evidence" value="ECO:0007669"/>
    <property type="project" value="TreeGrafter"/>
</dbReference>
<dbReference type="GeneID" id="107383477"/>
<reference evidence="17" key="2">
    <citation type="submission" date="2016-05" db="EMBL/GenBank/DDBJ databases">
        <authorList>
            <person name="Lavstsen T."/>
            <person name="Jespersen J.S."/>
        </authorList>
    </citation>
    <scope>NUCLEOTIDE SEQUENCE</scope>
    <source>
        <tissue evidence="17">Brain</tissue>
    </source>
</reference>
<keyword evidence="10" id="KW-0804">Transcription</keyword>
<reference evidence="16" key="4">
    <citation type="submission" date="2020-03" db="EMBL/GenBank/DDBJ databases">
        <title>Intra-Species Differences in Population Size shape Life History and Genome Evolution.</title>
        <authorList>
            <person name="Willemsen D."/>
            <person name="Cui R."/>
            <person name="Valenzano D.R."/>
        </authorList>
    </citation>
    <scope>NUCLEOTIDE SEQUENCE</scope>
    <source>
        <strain evidence="16">GRZ</strain>
        <tissue evidence="16">Whole</tissue>
    </source>
</reference>
<dbReference type="SMART" id="SM00355">
    <property type="entry name" value="ZnF_C2H2"/>
    <property type="match status" value="3"/>
</dbReference>
<keyword evidence="13" id="KW-0175">Coiled coil</keyword>
<reference evidence="18" key="1">
    <citation type="submission" date="2014-08" db="EMBL/GenBank/DDBJ databases">
        <authorList>
            <person name="Senf B."/>
            <person name="Petzold A."/>
            <person name="Downie B.R."/>
            <person name="Koch P."/>
            <person name="Platzer M."/>
        </authorList>
    </citation>
    <scope>NUCLEOTIDE SEQUENCE [LARGE SCALE GENOMIC DNA]</scope>
    <source>
        <strain evidence="18">GRZ</strain>
    </source>
</reference>
<feature type="region of interest" description="Disordered" evidence="14">
    <location>
        <begin position="194"/>
        <end position="216"/>
    </location>
</feature>
<dbReference type="GeneTree" id="ENSGT01030000234576"/>
<dbReference type="InterPro" id="IPR050329">
    <property type="entry name" value="GLI_C2H2-zinc-finger"/>
</dbReference>
<dbReference type="PANTHER" id="PTHR19818:SF139">
    <property type="entry name" value="PAIR-RULE PROTEIN ODD-PAIRED"/>
    <property type="match status" value="1"/>
</dbReference>
<dbReference type="Gene3D" id="3.30.160.60">
    <property type="entry name" value="Classic Zinc Finger"/>
    <property type="match status" value="3"/>
</dbReference>
<keyword evidence="8" id="KW-0805">Transcription regulation</keyword>
<organism evidence="17">
    <name type="scientific">Nothobranchius furzeri</name>
    <name type="common">Turquoise killifish</name>
    <dbReference type="NCBI Taxonomy" id="105023"/>
    <lineage>
        <taxon>Eukaryota</taxon>
        <taxon>Metazoa</taxon>
        <taxon>Chordata</taxon>
        <taxon>Craniata</taxon>
        <taxon>Vertebrata</taxon>
        <taxon>Euteleostomi</taxon>
        <taxon>Actinopterygii</taxon>
        <taxon>Neopterygii</taxon>
        <taxon>Teleostei</taxon>
        <taxon>Neoteleostei</taxon>
        <taxon>Acanthomorphata</taxon>
        <taxon>Ovalentaria</taxon>
        <taxon>Atherinomorphae</taxon>
        <taxon>Cyprinodontiformes</taxon>
        <taxon>Nothobranchiidae</taxon>
        <taxon>Nothobranchius</taxon>
    </lineage>
</organism>
<keyword evidence="5" id="KW-0677">Repeat</keyword>
<evidence type="ECO:0000256" key="5">
    <source>
        <dbReference type="ARBA" id="ARBA00022737"/>
    </source>
</evidence>
<evidence type="ECO:0000256" key="3">
    <source>
        <dbReference type="ARBA" id="ARBA00006991"/>
    </source>
</evidence>
<reference evidence="17" key="3">
    <citation type="submission" date="2016-06" db="EMBL/GenBank/DDBJ databases">
        <title>The genome of a short-lived fish provides insights into sex chromosome evolution and the genetic control of aging.</title>
        <authorList>
            <person name="Reichwald K."/>
            <person name="Felder M."/>
            <person name="Petzold A."/>
            <person name="Koch P."/>
            <person name="Groth M."/>
            <person name="Platzer M."/>
        </authorList>
    </citation>
    <scope>NUCLEOTIDE SEQUENCE</scope>
    <source>
        <tissue evidence="17">Brain</tissue>
    </source>
</reference>
<dbReference type="EMBL" id="HAEJ01018033">
    <property type="protein sequence ID" value="SBS58490.1"/>
    <property type="molecule type" value="Transcribed_RNA"/>
</dbReference>
<evidence type="ECO:0000256" key="14">
    <source>
        <dbReference type="SAM" id="MobiDB-lite"/>
    </source>
</evidence>
<protein>
    <submittedName>
        <fullName evidence="16">Gastrula zinc finger protein xFG20-1-like</fullName>
    </submittedName>
</protein>
<evidence type="ECO:0000256" key="10">
    <source>
        <dbReference type="ARBA" id="ARBA00023163"/>
    </source>
</evidence>
<dbReference type="InterPro" id="IPR036236">
    <property type="entry name" value="Znf_C2H2_sf"/>
</dbReference>
<comment type="subcellular location">
    <subcellularLocation>
        <location evidence="2">Nucleus</location>
    </subcellularLocation>
</comment>
<dbReference type="PANTHER" id="PTHR19818">
    <property type="entry name" value="ZINC FINGER PROTEIN ZIC AND GLI"/>
    <property type="match status" value="1"/>
</dbReference>
<dbReference type="Ensembl" id="ENSNFUT00015046834.1">
    <property type="protein sequence ID" value="ENSNFUP00015044882.1"/>
    <property type="gene ID" value="ENSNFUG00015021337.1"/>
</dbReference>
<evidence type="ECO:0000313" key="18">
    <source>
        <dbReference type="Ensembl" id="ENSNFUP00015044882.1"/>
    </source>
</evidence>
<dbReference type="InterPro" id="IPR013087">
    <property type="entry name" value="Znf_C2H2_type"/>
</dbReference>
<feature type="domain" description="C2H2-type" evidence="15">
    <location>
        <begin position="380"/>
        <end position="407"/>
    </location>
</feature>
<dbReference type="EMBL" id="JAAVVJ010000005">
    <property type="protein sequence ID" value="KAF7221988.1"/>
    <property type="molecule type" value="Genomic_DNA"/>
</dbReference>
<dbReference type="Bgee" id="ENSNFUG00015021337">
    <property type="expression patterns" value="Expressed in brain and 2 other cell types or tissues"/>
</dbReference>
<comment type="similarity">
    <text evidence="3">Belongs to the krueppel C2H2-type zinc-finger protein family.</text>
</comment>
<evidence type="ECO:0000256" key="6">
    <source>
        <dbReference type="ARBA" id="ARBA00022771"/>
    </source>
</evidence>
<evidence type="ECO:0000313" key="16">
    <source>
        <dbReference type="EMBL" id="KAF7221988.1"/>
    </source>
</evidence>
<keyword evidence="4" id="KW-0479">Metal-binding</keyword>
<dbReference type="EMBL" id="HADY01009276">
    <property type="protein sequence ID" value="SBP47761.1"/>
    <property type="molecule type" value="Transcribed_RNA"/>
</dbReference>